<sequence length="312" mass="32017">MEAAGILADIARFLQYAGAVVVFGTALFCQSSLPSSGETSASRLGWPKPLLVSAALLIVVGSLLSWAAQSAMMTGVTIDKLDPDAAMSILTDMQWGHGLAVRLIAGLLAVLWTLIAKPGRSLFVGNIVSGTIILGSFAFTGHGAASEGPWAPVHLLSDILHSVAAGVWLGALVAFLGLLWQSQVADPAQQTALAAALRGFSGTGSLLVAVLVATGLINGVFLVGLDHLDGLVKTPYGLLLSAKIAVFGGMLALAALNRFRLTPGLETALDTSSGVDHALAALRRSLFVETMAGLLVLALVAVFGMMEPPAAQ</sequence>
<feature type="transmembrane region" description="Helical" evidence="6">
    <location>
        <begin position="50"/>
        <end position="68"/>
    </location>
</feature>
<dbReference type="PANTHER" id="PTHR34820">
    <property type="entry name" value="INNER MEMBRANE PROTEIN YEBZ"/>
    <property type="match status" value="1"/>
</dbReference>
<keyword evidence="4 6" id="KW-1133">Transmembrane helix</keyword>
<reference evidence="9" key="1">
    <citation type="submission" date="2016-10" db="EMBL/GenBank/DDBJ databases">
        <authorList>
            <person name="Varghese N."/>
            <person name="Submissions S."/>
        </authorList>
    </citation>
    <scope>NUCLEOTIDE SEQUENCE [LARGE SCALE GENOMIC DNA]</scope>
    <source>
        <strain evidence="9">CGMCC 1.3431</strain>
    </source>
</reference>
<feature type="transmembrane region" description="Helical" evidence="6">
    <location>
        <begin position="236"/>
        <end position="256"/>
    </location>
</feature>
<dbReference type="OrthoDB" id="6053803at2"/>
<keyword evidence="9" id="KW-1185">Reference proteome</keyword>
<feature type="domain" description="Copper resistance protein D" evidence="7">
    <location>
        <begin position="195"/>
        <end position="302"/>
    </location>
</feature>
<dbReference type="InterPro" id="IPR008457">
    <property type="entry name" value="Cu-R_CopD_dom"/>
</dbReference>
<dbReference type="InterPro" id="IPR047689">
    <property type="entry name" value="CopD"/>
</dbReference>
<comment type="subcellular location">
    <subcellularLocation>
        <location evidence="1">Cell membrane</location>
        <topology evidence="1">Multi-pass membrane protein</topology>
    </subcellularLocation>
</comment>
<dbReference type="GO" id="GO:0005886">
    <property type="term" value="C:plasma membrane"/>
    <property type="evidence" value="ECO:0007669"/>
    <property type="project" value="UniProtKB-SubCell"/>
</dbReference>
<evidence type="ECO:0000259" key="7">
    <source>
        <dbReference type="Pfam" id="PF05425"/>
    </source>
</evidence>
<evidence type="ECO:0000256" key="5">
    <source>
        <dbReference type="ARBA" id="ARBA00023136"/>
    </source>
</evidence>
<dbReference type="InterPro" id="IPR032694">
    <property type="entry name" value="CopC/D"/>
</dbReference>
<keyword evidence="5 6" id="KW-0472">Membrane</keyword>
<evidence type="ECO:0000256" key="2">
    <source>
        <dbReference type="ARBA" id="ARBA00022475"/>
    </source>
</evidence>
<evidence type="ECO:0000313" key="9">
    <source>
        <dbReference type="Proteomes" id="UP000199150"/>
    </source>
</evidence>
<dbReference type="STRING" id="260084.SAMN02927928_0647"/>
<dbReference type="Pfam" id="PF05425">
    <property type="entry name" value="CopD"/>
    <property type="match status" value="1"/>
</dbReference>
<dbReference type="PANTHER" id="PTHR34820:SF4">
    <property type="entry name" value="INNER MEMBRANE PROTEIN YEBZ"/>
    <property type="match status" value="1"/>
</dbReference>
<dbReference type="GO" id="GO:0006825">
    <property type="term" value="P:copper ion transport"/>
    <property type="evidence" value="ECO:0007669"/>
    <property type="project" value="InterPro"/>
</dbReference>
<feature type="transmembrane region" description="Helical" evidence="6">
    <location>
        <begin position="6"/>
        <end position="29"/>
    </location>
</feature>
<protein>
    <submittedName>
        <fullName evidence="8">Putative copper resistance protein D</fullName>
    </submittedName>
</protein>
<feature type="transmembrane region" description="Helical" evidence="6">
    <location>
        <begin position="159"/>
        <end position="180"/>
    </location>
</feature>
<keyword evidence="3 6" id="KW-0812">Transmembrane</keyword>
<evidence type="ECO:0000313" key="8">
    <source>
        <dbReference type="EMBL" id="SCW35485.1"/>
    </source>
</evidence>
<organism evidence="8 9">
    <name type="scientific">Asticcacaulis taihuensis</name>
    <dbReference type="NCBI Taxonomy" id="260084"/>
    <lineage>
        <taxon>Bacteria</taxon>
        <taxon>Pseudomonadati</taxon>
        <taxon>Pseudomonadota</taxon>
        <taxon>Alphaproteobacteria</taxon>
        <taxon>Caulobacterales</taxon>
        <taxon>Caulobacteraceae</taxon>
        <taxon>Asticcacaulis</taxon>
    </lineage>
</organism>
<feature type="transmembrane region" description="Helical" evidence="6">
    <location>
        <begin position="122"/>
        <end position="139"/>
    </location>
</feature>
<evidence type="ECO:0000256" key="1">
    <source>
        <dbReference type="ARBA" id="ARBA00004651"/>
    </source>
</evidence>
<dbReference type="Proteomes" id="UP000199150">
    <property type="component" value="Unassembled WGS sequence"/>
</dbReference>
<feature type="transmembrane region" description="Helical" evidence="6">
    <location>
        <begin position="286"/>
        <end position="306"/>
    </location>
</feature>
<keyword evidence="2" id="KW-1003">Cell membrane</keyword>
<proteinExistence type="predicted"/>
<gene>
    <name evidence="8" type="ORF">SAMN02927928_0647</name>
</gene>
<accession>A0A1G4PTG6</accession>
<dbReference type="RefSeq" id="WP_090643583.1">
    <property type="nucleotide sequence ID" value="NZ_CBCRYE010000001.1"/>
</dbReference>
<dbReference type="AlphaFoldDB" id="A0A1G4PTG6"/>
<evidence type="ECO:0000256" key="6">
    <source>
        <dbReference type="SAM" id="Phobius"/>
    </source>
</evidence>
<evidence type="ECO:0000256" key="3">
    <source>
        <dbReference type="ARBA" id="ARBA00022692"/>
    </source>
</evidence>
<feature type="transmembrane region" description="Helical" evidence="6">
    <location>
        <begin position="200"/>
        <end position="224"/>
    </location>
</feature>
<dbReference type="EMBL" id="FMTS01000001">
    <property type="protein sequence ID" value="SCW35485.1"/>
    <property type="molecule type" value="Genomic_DNA"/>
</dbReference>
<name>A0A1G4PTG6_9CAUL</name>
<feature type="transmembrane region" description="Helical" evidence="6">
    <location>
        <begin position="95"/>
        <end position="115"/>
    </location>
</feature>
<evidence type="ECO:0000256" key="4">
    <source>
        <dbReference type="ARBA" id="ARBA00022989"/>
    </source>
</evidence>
<dbReference type="NCBIfam" id="NF033808">
    <property type="entry name" value="copper_CopD"/>
    <property type="match status" value="1"/>
</dbReference>